<evidence type="ECO:0000313" key="2">
    <source>
        <dbReference type="EMBL" id="AIA90346.1"/>
    </source>
</evidence>
<protein>
    <submittedName>
        <fullName evidence="2">Glyco_hydro_25</fullName>
    </submittedName>
</protein>
<proteinExistence type="inferred from homology"/>
<dbReference type="InterPro" id="IPR017853">
    <property type="entry name" value="GH"/>
</dbReference>
<dbReference type="GO" id="GO:0016998">
    <property type="term" value="P:cell wall macromolecule catabolic process"/>
    <property type="evidence" value="ECO:0007669"/>
    <property type="project" value="InterPro"/>
</dbReference>
<name>A0A060CC93_9EURO</name>
<comment type="similarity">
    <text evidence="1">Belongs to the glycosyl hydrolase 25 family.</text>
</comment>
<dbReference type="SUPFAM" id="SSF51445">
    <property type="entry name" value="(Trans)glycosidases"/>
    <property type="match status" value="1"/>
</dbReference>
<sequence>GLSRQALRSWISTFLTVYRDTVGRRPMIYTNAHWWDDVIGAWTPTNTPLMLAAYQSSRPTNLPGNWWAYEMWQYSETGPFAGDSIRWHGTRAQLDTFVTDKGYSARGI</sequence>
<dbReference type="GO" id="GO:0009253">
    <property type="term" value="P:peptidoglycan catabolic process"/>
    <property type="evidence" value="ECO:0007669"/>
    <property type="project" value="InterPro"/>
</dbReference>
<dbReference type="AlphaFoldDB" id="A0A060CC93"/>
<dbReference type="InterPro" id="IPR002053">
    <property type="entry name" value="Glyco_hydro_25"/>
</dbReference>
<organism evidence="2">
    <name type="scientific">uncultured Penicillium</name>
    <dbReference type="NCBI Taxonomy" id="292466"/>
    <lineage>
        <taxon>Eukaryota</taxon>
        <taxon>Fungi</taxon>
        <taxon>Dikarya</taxon>
        <taxon>Ascomycota</taxon>
        <taxon>Pezizomycotina</taxon>
        <taxon>Eurotiomycetes</taxon>
        <taxon>Eurotiomycetidae</taxon>
        <taxon>Eurotiales</taxon>
        <taxon>Aspergillaceae</taxon>
        <taxon>environmental samples</taxon>
    </lineage>
</organism>
<evidence type="ECO:0000256" key="1">
    <source>
        <dbReference type="ARBA" id="ARBA00010646"/>
    </source>
</evidence>
<dbReference type="PROSITE" id="PS51904">
    <property type="entry name" value="GLYCOSYL_HYDROL_F25_2"/>
    <property type="match status" value="1"/>
</dbReference>
<dbReference type="PANTHER" id="PTHR34135:SF2">
    <property type="entry name" value="LYSOZYME"/>
    <property type="match status" value="1"/>
</dbReference>
<reference evidence="2" key="1">
    <citation type="journal article" date="2013" name="Environ. Microbiol.">
        <title>Seasonally variable intestinal metagenomes of the red palm weevil (Rhynchophorus ferrugineus).</title>
        <authorList>
            <person name="Jia S."/>
            <person name="Zhang X."/>
            <person name="Zhang G."/>
            <person name="Yin A."/>
            <person name="Zhang S."/>
            <person name="Li F."/>
            <person name="Wang L."/>
            <person name="Zhao D."/>
            <person name="Yun Q."/>
            <person name="Tala"/>
            <person name="Wang J."/>
            <person name="Sun G."/>
            <person name="Baabdullah M."/>
            <person name="Yu X."/>
            <person name="Hu S."/>
            <person name="Al-Mssallem I.S."/>
            <person name="Yu J."/>
        </authorList>
    </citation>
    <scope>NUCLEOTIDE SEQUENCE</scope>
</reference>
<dbReference type="Pfam" id="PF01183">
    <property type="entry name" value="Glyco_hydro_25"/>
    <property type="match status" value="1"/>
</dbReference>
<dbReference type="GO" id="GO:0016052">
    <property type="term" value="P:carbohydrate catabolic process"/>
    <property type="evidence" value="ECO:0007669"/>
    <property type="project" value="TreeGrafter"/>
</dbReference>
<dbReference type="EMBL" id="KF123046">
    <property type="protein sequence ID" value="AIA90346.1"/>
    <property type="molecule type" value="Genomic_DNA"/>
</dbReference>
<accession>A0A060CC93</accession>
<dbReference type="GO" id="GO:0003796">
    <property type="term" value="F:lysozyme activity"/>
    <property type="evidence" value="ECO:0007669"/>
    <property type="project" value="InterPro"/>
</dbReference>
<dbReference type="PANTHER" id="PTHR34135">
    <property type="entry name" value="LYSOZYME"/>
    <property type="match status" value="1"/>
</dbReference>
<dbReference type="Gene3D" id="3.20.20.80">
    <property type="entry name" value="Glycosidases"/>
    <property type="match status" value="1"/>
</dbReference>
<feature type="non-terminal residue" evidence="2">
    <location>
        <position position="1"/>
    </location>
</feature>